<evidence type="ECO:0000313" key="1">
    <source>
        <dbReference type="EMBL" id="MBK9981372.1"/>
    </source>
</evidence>
<name>A0A9D7XS50_9BACT</name>
<accession>A0A9D7XS50</accession>
<dbReference type="Proteomes" id="UP000808337">
    <property type="component" value="Unassembled WGS sequence"/>
</dbReference>
<reference evidence="1 2" key="1">
    <citation type="submission" date="2020-10" db="EMBL/GenBank/DDBJ databases">
        <title>Connecting structure to function with the recovery of over 1000 high-quality activated sludge metagenome-assembled genomes encoding full-length rRNA genes using long-read sequencing.</title>
        <authorList>
            <person name="Singleton C.M."/>
            <person name="Petriglieri F."/>
            <person name="Kristensen J.M."/>
            <person name="Kirkegaard R.H."/>
            <person name="Michaelsen T.Y."/>
            <person name="Andersen M.H."/>
            <person name="Karst S.M."/>
            <person name="Dueholm M.S."/>
            <person name="Nielsen P.H."/>
            <person name="Albertsen M."/>
        </authorList>
    </citation>
    <scope>NUCLEOTIDE SEQUENCE [LARGE SCALE GENOMIC DNA]</scope>
    <source>
        <strain evidence="1">Ribe_18-Q3-R11-54_MAXAC.273</strain>
    </source>
</reference>
<evidence type="ECO:0000313" key="2">
    <source>
        <dbReference type="Proteomes" id="UP000808337"/>
    </source>
</evidence>
<gene>
    <name evidence="1" type="ORF">IPP15_02930</name>
</gene>
<protein>
    <submittedName>
        <fullName evidence="1">Uncharacterized protein</fullName>
    </submittedName>
</protein>
<dbReference type="AlphaFoldDB" id="A0A9D7XS50"/>
<sequence length="260" mass="31313">MTTKKYPAEEETKGKIKELFAYRRLTDLLGLSNMSKDLKFTNQLIDVQYQIYMLDGYLESQWDIHKKDLKAYWDAINESLHHMGYKKKQIASLVTEIKEYQQIEWDCRKDIWPTSVSFKTFYTTKSCDVRLIRHLIYKAHQDLENLWKEKAWWYYDMITEIHDDIEDLEEDIRTYNGNRFLISILRKGAEKTRHDYEQYLRNITEKAREYFESKMQKGKNKQLAAWTESRSKETIRLLHDKLNSKAMDQLSAALLLVHMN</sequence>
<dbReference type="EMBL" id="JADKGY010000001">
    <property type="protein sequence ID" value="MBK9981372.1"/>
    <property type="molecule type" value="Genomic_DNA"/>
</dbReference>
<comment type="caution">
    <text evidence="1">The sequence shown here is derived from an EMBL/GenBank/DDBJ whole genome shotgun (WGS) entry which is preliminary data.</text>
</comment>
<proteinExistence type="predicted"/>
<organism evidence="1 2">
    <name type="scientific">Candidatus Opimibacter skivensis</name>
    <dbReference type="NCBI Taxonomy" id="2982028"/>
    <lineage>
        <taxon>Bacteria</taxon>
        <taxon>Pseudomonadati</taxon>
        <taxon>Bacteroidota</taxon>
        <taxon>Saprospiria</taxon>
        <taxon>Saprospirales</taxon>
        <taxon>Saprospiraceae</taxon>
        <taxon>Candidatus Opimibacter</taxon>
    </lineage>
</organism>